<evidence type="ECO:0000313" key="2">
    <source>
        <dbReference type="EMBL" id="KAG2120409.1"/>
    </source>
</evidence>
<dbReference type="GeneID" id="64705165"/>
<organism evidence="2 3">
    <name type="scientific">Suillus discolor</name>
    <dbReference type="NCBI Taxonomy" id="1912936"/>
    <lineage>
        <taxon>Eukaryota</taxon>
        <taxon>Fungi</taxon>
        <taxon>Dikarya</taxon>
        <taxon>Basidiomycota</taxon>
        <taxon>Agaricomycotina</taxon>
        <taxon>Agaricomycetes</taxon>
        <taxon>Agaricomycetidae</taxon>
        <taxon>Boletales</taxon>
        <taxon>Suillineae</taxon>
        <taxon>Suillaceae</taxon>
        <taxon>Suillus</taxon>
    </lineage>
</organism>
<reference evidence="2" key="1">
    <citation type="journal article" date="2020" name="New Phytol.">
        <title>Comparative genomics reveals dynamic genome evolution in host specialist ectomycorrhizal fungi.</title>
        <authorList>
            <person name="Lofgren L.A."/>
            <person name="Nguyen N.H."/>
            <person name="Vilgalys R."/>
            <person name="Ruytinx J."/>
            <person name="Liao H.L."/>
            <person name="Branco S."/>
            <person name="Kuo A."/>
            <person name="LaButti K."/>
            <person name="Lipzen A."/>
            <person name="Andreopoulos W."/>
            <person name="Pangilinan J."/>
            <person name="Riley R."/>
            <person name="Hundley H."/>
            <person name="Na H."/>
            <person name="Barry K."/>
            <person name="Grigoriev I.V."/>
            <person name="Stajich J.E."/>
            <person name="Kennedy P.G."/>
        </authorList>
    </citation>
    <scope>NUCLEOTIDE SEQUENCE</scope>
    <source>
        <strain evidence="2">FC423</strain>
    </source>
</reference>
<feature type="compositionally biased region" description="Basic and acidic residues" evidence="1">
    <location>
        <begin position="342"/>
        <end position="360"/>
    </location>
</feature>
<accession>A0A9P7K0P2</accession>
<dbReference type="RefSeq" id="XP_041299785.1">
    <property type="nucleotide sequence ID" value="XM_041442906.1"/>
</dbReference>
<evidence type="ECO:0000256" key="1">
    <source>
        <dbReference type="SAM" id="MobiDB-lite"/>
    </source>
</evidence>
<feature type="region of interest" description="Disordered" evidence="1">
    <location>
        <begin position="267"/>
        <end position="327"/>
    </location>
</feature>
<name>A0A9P7K0P2_9AGAM</name>
<dbReference type="OrthoDB" id="3237250at2759"/>
<protein>
    <submittedName>
        <fullName evidence="2">Uncharacterized protein</fullName>
    </submittedName>
</protein>
<keyword evidence="3" id="KW-1185">Reference proteome</keyword>
<sequence length="475" mass="54386">MTAKLNIFVREEKIYTSLNASFLPNNIPHEPVWDPRDDHDSSPDDSTSPLTTRWAYAACPWFPLVPLNPNFDGPIFECLNHSMFSLYTEEKWRELEQKLLWCQELLGAGLLIPWGTVLPRAPSQYGYLRSHSDAKLAKKVTLRLRNAFLLIAAACSWHIMSRLYHRSNHPWMALLIDNPRCPIPAEWVHELLRSFVGDISAKVPRTSVFISSSHCPWELQLPIFEHFSIPVWVHCKQNNSVFDVKLRHYHPPKEAVTRAIEVQRVSNNTWGQNDDAWGKRDDGTQSGSALGWDANATQPALGWGTAPEAPQVDPRFPAPQRLSGQKSGEDWKTFFTRCREENWKKEEKESPAQRQSRESQEWAVKNHSLPGKSSTATVFKWQPQDKFEGFLLCIRLTKAEVPGTWGNYSNSTRLYDSFRNEWDLCDQLDPTSTPNSDWEGAPSVTNSVLYGPPDLHNIPYQMGQRTMGPCCVYPR</sequence>
<evidence type="ECO:0000313" key="3">
    <source>
        <dbReference type="Proteomes" id="UP000823399"/>
    </source>
</evidence>
<proteinExistence type="predicted"/>
<dbReference type="Proteomes" id="UP000823399">
    <property type="component" value="Unassembled WGS sequence"/>
</dbReference>
<feature type="region of interest" description="Disordered" evidence="1">
    <location>
        <begin position="342"/>
        <end position="369"/>
    </location>
</feature>
<comment type="caution">
    <text evidence="2">The sequence shown here is derived from an EMBL/GenBank/DDBJ whole genome shotgun (WGS) entry which is preliminary data.</text>
</comment>
<dbReference type="EMBL" id="JABBWM010000001">
    <property type="protein sequence ID" value="KAG2120409.1"/>
    <property type="molecule type" value="Genomic_DNA"/>
</dbReference>
<dbReference type="AlphaFoldDB" id="A0A9P7K0P2"/>
<gene>
    <name evidence="2" type="ORF">F5147DRAFT_785142</name>
</gene>